<proteinExistence type="predicted"/>
<sequence length="49" mass="5169">MIGRTGTGTAPAPGIQWPWSPLTVDSTERKALRRLAAGCGHTSVEYTVA</sequence>
<reference evidence="2 3" key="1">
    <citation type="submission" date="2023-08" db="EMBL/GenBank/DDBJ databases">
        <authorList>
            <person name="Sharma P."/>
            <person name="Verma V."/>
            <person name="Mohan M.K."/>
            <person name="Dubey A.K."/>
        </authorList>
    </citation>
    <scope>NUCLEOTIDE SEQUENCE [LARGE SCALE GENOMIC DNA]</scope>
    <source>
        <strain evidence="2 3">ADP4</strain>
    </source>
</reference>
<gene>
    <name evidence="2" type="ORF">RB636_39380</name>
</gene>
<keyword evidence="3" id="KW-1185">Reference proteome</keyword>
<comment type="caution">
    <text evidence="2">The sequence shown here is derived from an EMBL/GenBank/DDBJ whole genome shotgun (WGS) entry which is preliminary data.</text>
</comment>
<dbReference type="EMBL" id="JAVFKM010000040">
    <property type="protein sequence ID" value="MEF3119226.1"/>
    <property type="molecule type" value="Genomic_DNA"/>
</dbReference>
<organism evidence="2 3">
    <name type="scientific">Streptomyces chrestomyceticus</name>
    <dbReference type="NCBI Taxonomy" id="68185"/>
    <lineage>
        <taxon>Bacteria</taxon>
        <taxon>Bacillati</taxon>
        <taxon>Actinomycetota</taxon>
        <taxon>Actinomycetes</taxon>
        <taxon>Kitasatosporales</taxon>
        <taxon>Streptomycetaceae</taxon>
        <taxon>Streptomyces</taxon>
    </lineage>
</organism>
<protein>
    <submittedName>
        <fullName evidence="2">Uncharacterized protein</fullName>
    </submittedName>
</protein>
<dbReference type="Proteomes" id="UP001348265">
    <property type="component" value="Unassembled WGS sequence"/>
</dbReference>
<accession>A0ABU7X6W5</accession>
<name>A0ABU7X6W5_9ACTN</name>
<evidence type="ECO:0000313" key="3">
    <source>
        <dbReference type="Proteomes" id="UP001348265"/>
    </source>
</evidence>
<evidence type="ECO:0000313" key="2">
    <source>
        <dbReference type="EMBL" id="MEF3119226.1"/>
    </source>
</evidence>
<dbReference type="RefSeq" id="WP_331790042.1">
    <property type="nucleotide sequence ID" value="NZ_JAVFKM010000040.1"/>
</dbReference>
<evidence type="ECO:0000256" key="1">
    <source>
        <dbReference type="SAM" id="MobiDB-lite"/>
    </source>
</evidence>
<feature type="region of interest" description="Disordered" evidence="1">
    <location>
        <begin position="1"/>
        <end position="21"/>
    </location>
</feature>